<dbReference type="PANTHER" id="PTHR33048:SF110">
    <property type="entry name" value="UBID FAMILY DECARBOXYLASE"/>
    <property type="match status" value="1"/>
</dbReference>
<evidence type="ECO:0000256" key="6">
    <source>
        <dbReference type="SAM" id="Phobius"/>
    </source>
</evidence>
<protein>
    <recommendedName>
        <fullName evidence="7">Rhodopsin domain-containing protein</fullName>
    </recommendedName>
</protein>
<dbReference type="OrthoDB" id="3903189at2759"/>
<evidence type="ECO:0000313" key="8">
    <source>
        <dbReference type="EMBL" id="KAF2801738.1"/>
    </source>
</evidence>
<keyword evidence="3 6" id="KW-1133">Transmembrane helix</keyword>
<dbReference type="InterPro" id="IPR049326">
    <property type="entry name" value="Rhodopsin_dom_fungi"/>
</dbReference>
<evidence type="ECO:0000259" key="7">
    <source>
        <dbReference type="Pfam" id="PF20684"/>
    </source>
</evidence>
<dbReference type="AlphaFoldDB" id="A0A6A6XZM1"/>
<evidence type="ECO:0000256" key="3">
    <source>
        <dbReference type="ARBA" id="ARBA00022989"/>
    </source>
</evidence>
<evidence type="ECO:0000313" key="10">
    <source>
        <dbReference type="RefSeq" id="XP_033568702.1"/>
    </source>
</evidence>
<dbReference type="Pfam" id="PF20684">
    <property type="entry name" value="Fung_rhodopsin"/>
    <property type="match status" value="1"/>
</dbReference>
<proteinExistence type="inferred from homology"/>
<dbReference type="InterPro" id="IPR052337">
    <property type="entry name" value="SAT4-like"/>
</dbReference>
<gene>
    <name evidence="8 10" type="ORF">BDZ99DRAFT_528208</name>
</gene>
<evidence type="ECO:0000256" key="5">
    <source>
        <dbReference type="ARBA" id="ARBA00038359"/>
    </source>
</evidence>
<organism evidence="8">
    <name type="scientific">Mytilinidion resinicola</name>
    <dbReference type="NCBI Taxonomy" id="574789"/>
    <lineage>
        <taxon>Eukaryota</taxon>
        <taxon>Fungi</taxon>
        <taxon>Dikarya</taxon>
        <taxon>Ascomycota</taxon>
        <taxon>Pezizomycotina</taxon>
        <taxon>Dothideomycetes</taxon>
        <taxon>Pleosporomycetidae</taxon>
        <taxon>Mytilinidiales</taxon>
        <taxon>Mytilinidiaceae</taxon>
        <taxon>Mytilinidion</taxon>
    </lineage>
</organism>
<evidence type="ECO:0000256" key="2">
    <source>
        <dbReference type="ARBA" id="ARBA00022692"/>
    </source>
</evidence>
<comment type="similarity">
    <text evidence="5">Belongs to the SAT4 family.</text>
</comment>
<dbReference type="GO" id="GO:0016020">
    <property type="term" value="C:membrane"/>
    <property type="evidence" value="ECO:0007669"/>
    <property type="project" value="UniProtKB-SubCell"/>
</dbReference>
<keyword evidence="9" id="KW-1185">Reference proteome</keyword>
<evidence type="ECO:0000256" key="1">
    <source>
        <dbReference type="ARBA" id="ARBA00004141"/>
    </source>
</evidence>
<feature type="transmembrane region" description="Helical" evidence="6">
    <location>
        <begin position="214"/>
        <end position="234"/>
    </location>
</feature>
<reference evidence="10" key="3">
    <citation type="submission" date="2025-04" db="UniProtKB">
        <authorList>
            <consortium name="RefSeq"/>
        </authorList>
    </citation>
    <scope>IDENTIFICATION</scope>
    <source>
        <strain evidence="10">CBS 304.34</strain>
    </source>
</reference>
<dbReference type="GeneID" id="54467250"/>
<evidence type="ECO:0000313" key="9">
    <source>
        <dbReference type="Proteomes" id="UP000504636"/>
    </source>
</evidence>
<keyword evidence="4 6" id="KW-0472">Membrane</keyword>
<feature type="transmembrane region" description="Helical" evidence="6">
    <location>
        <begin position="175"/>
        <end position="202"/>
    </location>
</feature>
<dbReference type="Proteomes" id="UP000504636">
    <property type="component" value="Unplaced"/>
</dbReference>
<dbReference type="RefSeq" id="XP_033568702.1">
    <property type="nucleotide sequence ID" value="XM_033726357.1"/>
</dbReference>
<evidence type="ECO:0000256" key="4">
    <source>
        <dbReference type="ARBA" id="ARBA00023136"/>
    </source>
</evidence>
<sequence length="371" mass="41876">MHPDPTTRQLIVESVVFWAISFFLFIGRIWSRAIAKKSILNLQPDDYVMIVTFGCYTTLLILIQLSGHFGTNEYDPAMRAEILANAHDVASRIRGSKIVVGSNQCYLVTLWGVKACLCTLYYQMSRRTFQNFFVKIVIGYVVVGFIATEIPLFILCRPFSQYWSIFPYSTQCTTYHTYCIIQTVFNISSDALMLAIPIPMILKASVKPAKKAALLGVFSMGVFVILAAFLNKYYNFTLPGTTVYMVWHIREASVSVMVANLMCWWPLLRKIFGWKAFVSVKKSMQNRSGTGERERRRWYGTGKSEHEAAVDLEDMERTGSRDAIVHGFKGLNSVEIEGVSVDDESEASVGGKGGKLDQKIVVTTEIKTNMF</sequence>
<dbReference type="PANTHER" id="PTHR33048">
    <property type="entry name" value="PTH11-LIKE INTEGRAL MEMBRANE PROTEIN (AFU_ORTHOLOGUE AFUA_5G11245)"/>
    <property type="match status" value="1"/>
</dbReference>
<feature type="transmembrane region" description="Helical" evidence="6">
    <location>
        <begin position="106"/>
        <end position="124"/>
    </location>
</feature>
<accession>A0A6A6XZM1</accession>
<dbReference type="EMBL" id="MU003728">
    <property type="protein sequence ID" value="KAF2801738.1"/>
    <property type="molecule type" value="Genomic_DNA"/>
</dbReference>
<reference evidence="8 10" key="1">
    <citation type="journal article" date="2020" name="Stud. Mycol.">
        <title>101 Dothideomycetes genomes: a test case for predicting lifestyles and emergence of pathogens.</title>
        <authorList>
            <person name="Haridas S."/>
            <person name="Albert R."/>
            <person name="Binder M."/>
            <person name="Bloem J."/>
            <person name="Labutti K."/>
            <person name="Salamov A."/>
            <person name="Andreopoulos B."/>
            <person name="Baker S."/>
            <person name="Barry K."/>
            <person name="Bills G."/>
            <person name="Bluhm B."/>
            <person name="Cannon C."/>
            <person name="Castanera R."/>
            <person name="Culley D."/>
            <person name="Daum C."/>
            <person name="Ezra D."/>
            <person name="Gonzalez J."/>
            <person name="Henrissat B."/>
            <person name="Kuo A."/>
            <person name="Liang C."/>
            <person name="Lipzen A."/>
            <person name="Lutzoni F."/>
            <person name="Magnuson J."/>
            <person name="Mondo S."/>
            <person name="Nolan M."/>
            <person name="Ohm R."/>
            <person name="Pangilinan J."/>
            <person name="Park H.-J."/>
            <person name="Ramirez L."/>
            <person name="Alfaro M."/>
            <person name="Sun H."/>
            <person name="Tritt A."/>
            <person name="Yoshinaga Y."/>
            <person name="Zwiers L.-H."/>
            <person name="Turgeon B."/>
            <person name="Goodwin S."/>
            <person name="Spatafora J."/>
            <person name="Crous P."/>
            <person name="Grigoriev I."/>
        </authorList>
    </citation>
    <scope>NUCLEOTIDE SEQUENCE</scope>
    <source>
        <strain evidence="8 10">CBS 304.34</strain>
    </source>
</reference>
<feature type="domain" description="Rhodopsin" evidence="7">
    <location>
        <begin position="28"/>
        <end position="270"/>
    </location>
</feature>
<feature type="transmembrane region" description="Helical" evidence="6">
    <location>
        <begin position="15"/>
        <end position="35"/>
    </location>
</feature>
<feature type="transmembrane region" description="Helical" evidence="6">
    <location>
        <begin position="254"/>
        <end position="272"/>
    </location>
</feature>
<reference evidence="10" key="2">
    <citation type="submission" date="2020-04" db="EMBL/GenBank/DDBJ databases">
        <authorList>
            <consortium name="NCBI Genome Project"/>
        </authorList>
    </citation>
    <scope>NUCLEOTIDE SEQUENCE</scope>
    <source>
        <strain evidence="10">CBS 304.34</strain>
    </source>
</reference>
<feature type="transmembrane region" description="Helical" evidence="6">
    <location>
        <begin position="136"/>
        <end position="155"/>
    </location>
</feature>
<name>A0A6A6XZM1_9PEZI</name>
<keyword evidence="2 6" id="KW-0812">Transmembrane</keyword>
<comment type="subcellular location">
    <subcellularLocation>
        <location evidence="1">Membrane</location>
        <topology evidence="1">Multi-pass membrane protein</topology>
    </subcellularLocation>
</comment>
<feature type="transmembrane region" description="Helical" evidence="6">
    <location>
        <begin position="47"/>
        <end position="69"/>
    </location>
</feature>